<evidence type="ECO:0000313" key="2">
    <source>
        <dbReference type="Proteomes" id="UP000015105"/>
    </source>
</evidence>
<sequence length="38" mass="4426">MCLNFLRVTCASSLMRESCLEQFPYVVPVCAGRLYDYF</sequence>
<name>A0A453Q929_AEGTS</name>
<dbReference type="Gramene" id="AET7Gv20001400.12">
    <property type="protein sequence ID" value="AET7Gv20001400.12"/>
    <property type="gene ID" value="AET7Gv20001400"/>
</dbReference>
<reference evidence="1" key="3">
    <citation type="journal article" date="2017" name="Nature">
        <title>Genome sequence of the progenitor of the wheat D genome Aegilops tauschii.</title>
        <authorList>
            <person name="Luo M.C."/>
            <person name="Gu Y.Q."/>
            <person name="Puiu D."/>
            <person name="Wang H."/>
            <person name="Twardziok S.O."/>
            <person name="Deal K.R."/>
            <person name="Huo N."/>
            <person name="Zhu T."/>
            <person name="Wang L."/>
            <person name="Wang Y."/>
            <person name="McGuire P.E."/>
            <person name="Liu S."/>
            <person name="Long H."/>
            <person name="Ramasamy R.K."/>
            <person name="Rodriguez J.C."/>
            <person name="Van S.L."/>
            <person name="Yuan L."/>
            <person name="Wang Z."/>
            <person name="Xia Z."/>
            <person name="Xiao L."/>
            <person name="Anderson O.D."/>
            <person name="Ouyang S."/>
            <person name="Liang Y."/>
            <person name="Zimin A.V."/>
            <person name="Pertea G."/>
            <person name="Qi P."/>
            <person name="Bennetzen J.L."/>
            <person name="Dai X."/>
            <person name="Dawson M.W."/>
            <person name="Muller H.G."/>
            <person name="Kugler K."/>
            <person name="Rivarola-Duarte L."/>
            <person name="Spannagl M."/>
            <person name="Mayer K.F.X."/>
            <person name="Lu F.H."/>
            <person name="Bevan M.W."/>
            <person name="Leroy P."/>
            <person name="Li P."/>
            <person name="You F.M."/>
            <person name="Sun Q."/>
            <person name="Liu Z."/>
            <person name="Lyons E."/>
            <person name="Wicker T."/>
            <person name="Salzberg S.L."/>
            <person name="Devos K.M."/>
            <person name="Dvorak J."/>
        </authorList>
    </citation>
    <scope>NUCLEOTIDE SEQUENCE [LARGE SCALE GENOMIC DNA]</scope>
    <source>
        <strain evidence="1">cv. AL8/78</strain>
    </source>
</reference>
<keyword evidence="2" id="KW-1185">Reference proteome</keyword>
<protein>
    <submittedName>
        <fullName evidence="1">Uncharacterized protein</fullName>
    </submittedName>
</protein>
<reference evidence="2" key="2">
    <citation type="journal article" date="2017" name="Nat. Plants">
        <title>The Aegilops tauschii genome reveals multiple impacts of transposons.</title>
        <authorList>
            <person name="Zhao G."/>
            <person name="Zou C."/>
            <person name="Li K."/>
            <person name="Wang K."/>
            <person name="Li T."/>
            <person name="Gao L."/>
            <person name="Zhang X."/>
            <person name="Wang H."/>
            <person name="Yang Z."/>
            <person name="Liu X."/>
            <person name="Jiang W."/>
            <person name="Mao L."/>
            <person name="Kong X."/>
            <person name="Jiao Y."/>
            <person name="Jia J."/>
        </authorList>
    </citation>
    <scope>NUCLEOTIDE SEQUENCE [LARGE SCALE GENOMIC DNA]</scope>
    <source>
        <strain evidence="2">cv. AL8/78</strain>
    </source>
</reference>
<reference evidence="1" key="5">
    <citation type="journal article" date="2021" name="G3 (Bethesda)">
        <title>Aegilops tauschii genome assembly Aet v5.0 features greater sequence contiguity and improved annotation.</title>
        <authorList>
            <person name="Wang L."/>
            <person name="Zhu T."/>
            <person name="Rodriguez J.C."/>
            <person name="Deal K.R."/>
            <person name="Dubcovsky J."/>
            <person name="McGuire P.E."/>
            <person name="Lux T."/>
            <person name="Spannagl M."/>
            <person name="Mayer K.F.X."/>
            <person name="Baldrich P."/>
            <person name="Meyers B.C."/>
            <person name="Huo N."/>
            <person name="Gu Y.Q."/>
            <person name="Zhou H."/>
            <person name="Devos K.M."/>
            <person name="Bennetzen J.L."/>
            <person name="Unver T."/>
            <person name="Budak H."/>
            <person name="Gulick P.J."/>
            <person name="Galiba G."/>
            <person name="Kalapos B."/>
            <person name="Nelson D.R."/>
            <person name="Li P."/>
            <person name="You F.M."/>
            <person name="Luo M.C."/>
            <person name="Dvorak J."/>
        </authorList>
    </citation>
    <scope>NUCLEOTIDE SEQUENCE [LARGE SCALE GENOMIC DNA]</scope>
    <source>
        <strain evidence="1">cv. AL8/78</strain>
    </source>
</reference>
<reference evidence="2" key="1">
    <citation type="journal article" date="2014" name="Science">
        <title>Ancient hybridizations among the ancestral genomes of bread wheat.</title>
        <authorList>
            <consortium name="International Wheat Genome Sequencing Consortium,"/>
            <person name="Marcussen T."/>
            <person name="Sandve S.R."/>
            <person name="Heier L."/>
            <person name="Spannagl M."/>
            <person name="Pfeifer M."/>
            <person name="Jakobsen K.S."/>
            <person name="Wulff B.B."/>
            <person name="Steuernagel B."/>
            <person name="Mayer K.F."/>
            <person name="Olsen O.A."/>
        </authorList>
    </citation>
    <scope>NUCLEOTIDE SEQUENCE [LARGE SCALE GENOMIC DNA]</scope>
    <source>
        <strain evidence="2">cv. AL8/78</strain>
    </source>
</reference>
<organism evidence="1 2">
    <name type="scientific">Aegilops tauschii subsp. strangulata</name>
    <name type="common">Goatgrass</name>
    <dbReference type="NCBI Taxonomy" id="200361"/>
    <lineage>
        <taxon>Eukaryota</taxon>
        <taxon>Viridiplantae</taxon>
        <taxon>Streptophyta</taxon>
        <taxon>Embryophyta</taxon>
        <taxon>Tracheophyta</taxon>
        <taxon>Spermatophyta</taxon>
        <taxon>Magnoliopsida</taxon>
        <taxon>Liliopsida</taxon>
        <taxon>Poales</taxon>
        <taxon>Poaceae</taxon>
        <taxon>BOP clade</taxon>
        <taxon>Pooideae</taxon>
        <taxon>Triticodae</taxon>
        <taxon>Triticeae</taxon>
        <taxon>Triticinae</taxon>
        <taxon>Aegilops</taxon>
    </lineage>
</organism>
<accession>A0A453Q929</accession>
<evidence type="ECO:0000313" key="1">
    <source>
        <dbReference type="EnsemblPlants" id="AET7Gv20001400.12"/>
    </source>
</evidence>
<reference evidence="1" key="4">
    <citation type="submission" date="2019-03" db="UniProtKB">
        <authorList>
            <consortium name="EnsemblPlants"/>
        </authorList>
    </citation>
    <scope>IDENTIFICATION</scope>
</reference>
<dbReference type="EnsemblPlants" id="AET7Gv20001400.12">
    <property type="protein sequence ID" value="AET7Gv20001400.12"/>
    <property type="gene ID" value="AET7Gv20001400"/>
</dbReference>
<proteinExistence type="predicted"/>
<dbReference type="AlphaFoldDB" id="A0A453Q929"/>
<dbReference type="Proteomes" id="UP000015105">
    <property type="component" value="Chromosome 7D"/>
</dbReference>